<sequence>MDYLTAWCIECGRSCPEGNSAYCSDSCRDADLARAAAKHSLYCDSDGFAPSPIHAPAHASHAPKALLTNVFRSARTSPRSTLPLPSLPLPLSSPLPPLPPLPTSSFPTATSTPTTTSFPHLHLVSNTGKRRTWCLRDPVPPGVFAELQRAVVAGWDEGDVRVEMIAAELCEAALAGDLSLSAGSDARWSSSQSSSLSQSSMSTSTSSSAKLRAKMPVPGIADAPRKLRAVVGREQ</sequence>
<proteinExistence type="predicted"/>
<dbReference type="InterPro" id="IPR024368">
    <property type="entry name" value="Ecl1/2/3"/>
</dbReference>
<evidence type="ECO:0000256" key="1">
    <source>
        <dbReference type="SAM" id="MobiDB-lite"/>
    </source>
</evidence>
<gene>
    <name evidence="2" type="ORF">M427DRAFT_136833</name>
</gene>
<evidence type="ECO:0000313" key="3">
    <source>
        <dbReference type="Proteomes" id="UP000070544"/>
    </source>
</evidence>
<feature type="compositionally biased region" description="Low complexity" evidence="1">
    <location>
        <begin position="186"/>
        <end position="208"/>
    </location>
</feature>
<organism evidence="2 3">
    <name type="scientific">Gonapodya prolifera (strain JEL478)</name>
    <name type="common">Monoblepharis prolifera</name>
    <dbReference type="NCBI Taxonomy" id="1344416"/>
    <lineage>
        <taxon>Eukaryota</taxon>
        <taxon>Fungi</taxon>
        <taxon>Fungi incertae sedis</taxon>
        <taxon>Chytridiomycota</taxon>
        <taxon>Chytridiomycota incertae sedis</taxon>
        <taxon>Monoblepharidomycetes</taxon>
        <taxon>Monoblepharidales</taxon>
        <taxon>Gonapodyaceae</taxon>
        <taxon>Gonapodya</taxon>
    </lineage>
</organism>
<accession>A0A139A8E4</accession>
<dbReference type="Pfam" id="PF12855">
    <property type="entry name" value="Ecl1"/>
    <property type="match status" value="1"/>
</dbReference>
<feature type="compositionally biased region" description="Low complexity" evidence="1">
    <location>
        <begin position="103"/>
        <end position="121"/>
    </location>
</feature>
<protein>
    <submittedName>
        <fullName evidence="2">Uncharacterized protein</fullName>
    </submittedName>
</protein>
<dbReference type="EMBL" id="KQ965782">
    <property type="protein sequence ID" value="KXS13076.1"/>
    <property type="molecule type" value="Genomic_DNA"/>
</dbReference>
<reference evidence="2 3" key="1">
    <citation type="journal article" date="2015" name="Genome Biol. Evol.">
        <title>Phylogenomic analyses indicate that early fungi evolved digesting cell walls of algal ancestors of land plants.</title>
        <authorList>
            <person name="Chang Y."/>
            <person name="Wang S."/>
            <person name="Sekimoto S."/>
            <person name="Aerts A.L."/>
            <person name="Choi C."/>
            <person name="Clum A."/>
            <person name="LaButti K.M."/>
            <person name="Lindquist E.A."/>
            <person name="Yee Ngan C."/>
            <person name="Ohm R.A."/>
            <person name="Salamov A.A."/>
            <person name="Grigoriev I.V."/>
            <person name="Spatafora J.W."/>
            <person name="Berbee M.L."/>
        </authorList>
    </citation>
    <scope>NUCLEOTIDE SEQUENCE [LARGE SCALE GENOMIC DNA]</scope>
    <source>
        <strain evidence="2 3">JEL478</strain>
    </source>
</reference>
<dbReference type="AlphaFoldDB" id="A0A139A8E4"/>
<feature type="region of interest" description="Disordered" evidence="1">
    <location>
        <begin position="98"/>
        <end position="121"/>
    </location>
</feature>
<dbReference type="Proteomes" id="UP000070544">
    <property type="component" value="Unassembled WGS sequence"/>
</dbReference>
<evidence type="ECO:0000313" key="2">
    <source>
        <dbReference type="EMBL" id="KXS13076.1"/>
    </source>
</evidence>
<name>A0A139A8E4_GONPJ</name>
<feature type="region of interest" description="Disordered" evidence="1">
    <location>
        <begin position="186"/>
        <end position="235"/>
    </location>
</feature>
<keyword evidence="3" id="KW-1185">Reference proteome</keyword>